<name>A0A9D4BME0_DREPO</name>
<dbReference type="InterPro" id="IPR001881">
    <property type="entry name" value="EGF-like_Ca-bd_dom"/>
</dbReference>
<keyword evidence="2" id="KW-1015">Disulfide bond</keyword>
<keyword evidence="5" id="KW-1185">Reference proteome</keyword>
<dbReference type="SMART" id="SM00179">
    <property type="entry name" value="EGF_CA"/>
    <property type="match status" value="1"/>
</dbReference>
<organism evidence="4 5">
    <name type="scientific">Dreissena polymorpha</name>
    <name type="common">Zebra mussel</name>
    <name type="synonym">Mytilus polymorpha</name>
    <dbReference type="NCBI Taxonomy" id="45954"/>
    <lineage>
        <taxon>Eukaryota</taxon>
        <taxon>Metazoa</taxon>
        <taxon>Spiralia</taxon>
        <taxon>Lophotrochozoa</taxon>
        <taxon>Mollusca</taxon>
        <taxon>Bivalvia</taxon>
        <taxon>Autobranchia</taxon>
        <taxon>Heteroconchia</taxon>
        <taxon>Euheterodonta</taxon>
        <taxon>Imparidentia</taxon>
        <taxon>Neoheterodontei</taxon>
        <taxon>Myida</taxon>
        <taxon>Dreissenoidea</taxon>
        <taxon>Dreissenidae</taxon>
        <taxon>Dreissena</taxon>
    </lineage>
</organism>
<evidence type="ECO:0000256" key="1">
    <source>
        <dbReference type="ARBA" id="ARBA00022536"/>
    </source>
</evidence>
<keyword evidence="1" id="KW-0245">EGF-like domain</keyword>
<dbReference type="SUPFAM" id="SSF57184">
    <property type="entry name" value="Growth factor receptor domain"/>
    <property type="match status" value="1"/>
</dbReference>
<reference evidence="4" key="2">
    <citation type="submission" date="2020-11" db="EMBL/GenBank/DDBJ databases">
        <authorList>
            <person name="McCartney M.A."/>
            <person name="Auch B."/>
            <person name="Kono T."/>
            <person name="Mallez S."/>
            <person name="Becker A."/>
            <person name="Gohl D.M."/>
            <person name="Silverstein K.A.T."/>
            <person name="Koren S."/>
            <person name="Bechman K.B."/>
            <person name="Herman A."/>
            <person name="Abrahante J.E."/>
            <person name="Garbe J."/>
        </authorList>
    </citation>
    <scope>NUCLEOTIDE SEQUENCE</scope>
    <source>
        <strain evidence="4">Duluth1</strain>
        <tissue evidence="4">Whole animal</tissue>
    </source>
</reference>
<reference evidence="4" key="1">
    <citation type="journal article" date="2019" name="bioRxiv">
        <title>The Genome of the Zebra Mussel, Dreissena polymorpha: A Resource for Invasive Species Research.</title>
        <authorList>
            <person name="McCartney M.A."/>
            <person name="Auch B."/>
            <person name="Kono T."/>
            <person name="Mallez S."/>
            <person name="Zhang Y."/>
            <person name="Obille A."/>
            <person name="Becker A."/>
            <person name="Abrahante J.E."/>
            <person name="Garbe J."/>
            <person name="Badalamenti J.P."/>
            <person name="Herman A."/>
            <person name="Mangelson H."/>
            <person name="Liachko I."/>
            <person name="Sullivan S."/>
            <person name="Sone E.D."/>
            <person name="Koren S."/>
            <person name="Silverstein K.A.T."/>
            <person name="Beckman K.B."/>
            <person name="Gohl D.M."/>
        </authorList>
    </citation>
    <scope>NUCLEOTIDE SEQUENCE</scope>
    <source>
        <strain evidence="4">Duluth1</strain>
        <tissue evidence="4">Whole animal</tissue>
    </source>
</reference>
<comment type="caution">
    <text evidence="4">The sequence shown here is derived from an EMBL/GenBank/DDBJ whole genome shotgun (WGS) entry which is preliminary data.</text>
</comment>
<protein>
    <recommendedName>
        <fullName evidence="3">EGF-like domain-containing protein</fullName>
    </recommendedName>
</protein>
<dbReference type="AlphaFoldDB" id="A0A9D4BME0"/>
<dbReference type="Pfam" id="PF07645">
    <property type="entry name" value="EGF_CA"/>
    <property type="match status" value="1"/>
</dbReference>
<dbReference type="EMBL" id="JAIWYP010000015">
    <property type="protein sequence ID" value="KAH3701434.1"/>
    <property type="molecule type" value="Genomic_DNA"/>
</dbReference>
<dbReference type="InterPro" id="IPR018097">
    <property type="entry name" value="EGF_Ca-bd_CS"/>
</dbReference>
<evidence type="ECO:0000259" key="3">
    <source>
        <dbReference type="PROSITE" id="PS01186"/>
    </source>
</evidence>
<dbReference type="InterPro" id="IPR009030">
    <property type="entry name" value="Growth_fac_rcpt_cys_sf"/>
</dbReference>
<proteinExistence type="predicted"/>
<evidence type="ECO:0000256" key="2">
    <source>
        <dbReference type="ARBA" id="ARBA00023157"/>
    </source>
</evidence>
<dbReference type="PROSITE" id="PS01186">
    <property type="entry name" value="EGF_2"/>
    <property type="match status" value="1"/>
</dbReference>
<accession>A0A9D4BME0</accession>
<dbReference type="PROSITE" id="PS01187">
    <property type="entry name" value="EGF_CA"/>
    <property type="match status" value="1"/>
</dbReference>
<dbReference type="Proteomes" id="UP000828390">
    <property type="component" value="Unassembled WGS sequence"/>
</dbReference>
<dbReference type="Gene3D" id="2.170.300.10">
    <property type="entry name" value="Tie2 ligand-binding domain superfamily"/>
    <property type="match status" value="1"/>
</dbReference>
<evidence type="ECO:0000313" key="4">
    <source>
        <dbReference type="EMBL" id="KAH3701434.1"/>
    </source>
</evidence>
<gene>
    <name evidence="4" type="ORF">DPMN_076422</name>
</gene>
<feature type="domain" description="EGF-like" evidence="3">
    <location>
        <begin position="85"/>
        <end position="99"/>
    </location>
</feature>
<dbReference type="Gene3D" id="2.10.25.10">
    <property type="entry name" value="Laminin"/>
    <property type="match status" value="1"/>
</dbReference>
<dbReference type="InterPro" id="IPR000742">
    <property type="entry name" value="EGF"/>
</dbReference>
<sequence length="111" mass="11992">MSHVFELACADGKWGVQCNRSCGCVATNTQICDKATGCTCKTGWKGITCSEDIDECSEGTHKLGTHNCSAAFKQFCHNIQGGFKCSCLRGFTEITNGTCVEEGRIYASLLY</sequence>
<dbReference type="InterPro" id="IPR049883">
    <property type="entry name" value="NOTCH1_EGF-like"/>
</dbReference>
<evidence type="ECO:0000313" key="5">
    <source>
        <dbReference type="Proteomes" id="UP000828390"/>
    </source>
</evidence>
<dbReference type="GO" id="GO:0005509">
    <property type="term" value="F:calcium ion binding"/>
    <property type="evidence" value="ECO:0007669"/>
    <property type="project" value="InterPro"/>
</dbReference>